<dbReference type="SUPFAM" id="SSF103473">
    <property type="entry name" value="MFS general substrate transporter"/>
    <property type="match status" value="1"/>
</dbReference>
<dbReference type="GO" id="GO:0005886">
    <property type="term" value="C:plasma membrane"/>
    <property type="evidence" value="ECO:0007669"/>
    <property type="project" value="UniProtKB-SubCell"/>
</dbReference>
<feature type="transmembrane region" description="Helical" evidence="5">
    <location>
        <begin position="101"/>
        <end position="123"/>
    </location>
</feature>
<feature type="transmembrane region" description="Helical" evidence="5">
    <location>
        <begin position="50"/>
        <end position="70"/>
    </location>
</feature>
<sequence>MPEESVSLKKSTIYLMAFACGAIVANLYYAQPLLVTISRSLHRTASSTSLVVAITQGGYALGLFFIVPLGDILNRKRLISGTLIFTAAALTLVALSRSIDVFMVGSFLVGISAVVAQVIVPYASLLAPPQQRGKVVGIVMSGLLLGILLARTLSGVMAQLFGWQSVYIVAATVTVVLAITLYRFLPESKVRSNLSYPELIKSLFSYMKTERQLQIRSIYGFLGFGMFSVFWASASLFLSRPPYSYNNAVIGLFGLVGVAGALAANIAGKQSDKGRSRSATLYFVLACLVAYLALTLDPYSLPVLLAGTVLLDLGVQGTHITNQAIVFSLHPEARSRLSSAYMTSYFIGGSLSSAASSVAFAYGGWRYVGSLGAILALASLLLWSLERPKRSTTVSL</sequence>
<keyword evidence="3 5" id="KW-1133">Transmembrane helix</keyword>
<feature type="transmembrane region" description="Helical" evidence="5">
    <location>
        <begin position="135"/>
        <end position="153"/>
    </location>
</feature>
<evidence type="ECO:0000256" key="2">
    <source>
        <dbReference type="ARBA" id="ARBA00022692"/>
    </source>
</evidence>
<evidence type="ECO:0000256" key="1">
    <source>
        <dbReference type="ARBA" id="ARBA00004651"/>
    </source>
</evidence>
<dbReference type="PANTHER" id="PTHR42910:SF1">
    <property type="entry name" value="MAJOR FACILITATOR SUPERFAMILY (MFS) PROFILE DOMAIN-CONTAINING PROTEIN"/>
    <property type="match status" value="1"/>
</dbReference>
<feature type="transmembrane region" description="Helical" evidence="5">
    <location>
        <begin position="165"/>
        <end position="185"/>
    </location>
</feature>
<feature type="transmembrane region" description="Helical" evidence="5">
    <location>
        <begin position="367"/>
        <end position="385"/>
    </location>
</feature>
<dbReference type="EMBL" id="FQUL01000023">
    <property type="protein sequence ID" value="SHE78146.1"/>
    <property type="molecule type" value="Genomic_DNA"/>
</dbReference>
<dbReference type="PANTHER" id="PTHR42910">
    <property type="entry name" value="TRANSPORTER SCO4007-RELATED"/>
    <property type="match status" value="1"/>
</dbReference>
<evidence type="ECO:0000256" key="4">
    <source>
        <dbReference type="ARBA" id="ARBA00023136"/>
    </source>
</evidence>
<dbReference type="Pfam" id="PF07690">
    <property type="entry name" value="MFS_1"/>
    <property type="match status" value="1"/>
</dbReference>
<keyword evidence="8" id="KW-1185">Reference proteome</keyword>
<feature type="transmembrane region" description="Helical" evidence="5">
    <location>
        <begin position="77"/>
        <end position="95"/>
    </location>
</feature>
<dbReference type="CDD" id="cd17324">
    <property type="entry name" value="MFS_NepI_like"/>
    <property type="match status" value="1"/>
</dbReference>
<keyword evidence="4 5" id="KW-0472">Membrane</keyword>
<comment type="subcellular location">
    <subcellularLocation>
        <location evidence="1">Cell membrane</location>
        <topology evidence="1">Multi-pass membrane protein</topology>
    </subcellularLocation>
</comment>
<dbReference type="InterPro" id="IPR036259">
    <property type="entry name" value="MFS_trans_sf"/>
</dbReference>
<evidence type="ECO:0000256" key="5">
    <source>
        <dbReference type="SAM" id="Phobius"/>
    </source>
</evidence>
<dbReference type="AlphaFoldDB" id="A0A1M4WA89"/>
<evidence type="ECO:0000256" key="3">
    <source>
        <dbReference type="ARBA" id="ARBA00022989"/>
    </source>
</evidence>
<dbReference type="InterPro" id="IPR011701">
    <property type="entry name" value="MFS"/>
</dbReference>
<organism evidence="7 8">
    <name type="scientific">Ferrithrix thermotolerans DSM 19514</name>
    <dbReference type="NCBI Taxonomy" id="1121881"/>
    <lineage>
        <taxon>Bacteria</taxon>
        <taxon>Bacillati</taxon>
        <taxon>Actinomycetota</taxon>
        <taxon>Acidimicrobiia</taxon>
        <taxon>Acidimicrobiales</taxon>
        <taxon>Acidimicrobiaceae</taxon>
        <taxon>Ferrithrix</taxon>
    </lineage>
</organism>
<name>A0A1M4WA89_9ACTN</name>
<protein>
    <submittedName>
        <fullName evidence="7">Predicted arabinose efflux permease, MFS family</fullName>
    </submittedName>
</protein>
<gene>
    <name evidence="7" type="ORF">SAMN02745225_01612</name>
</gene>
<feature type="transmembrane region" description="Helical" evidence="5">
    <location>
        <begin position="218"/>
        <end position="239"/>
    </location>
</feature>
<dbReference type="GO" id="GO:0022857">
    <property type="term" value="F:transmembrane transporter activity"/>
    <property type="evidence" value="ECO:0007669"/>
    <property type="project" value="InterPro"/>
</dbReference>
<evidence type="ECO:0000259" key="6">
    <source>
        <dbReference type="PROSITE" id="PS50850"/>
    </source>
</evidence>
<proteinExistence type="predicted"/>
<dbReference type="InterPro" id="IPR020846">
    <property type="entry name" value="MFS_dom"/>
</dbReference>
<feature type="transmembrane region" description="Helical" evidence="5">
    <location>
        <begin position="279"/>
        <end position="296"/>
    </location>
</feature>
<dbReference type="Gene3D" id="1.20.1250.20">
    <property type="entry name" value="MFS general substrate transporter like domains"/>
    <property type="match status" value="1"/>
</dbReference>
<evidence type="ECO:0000313" key="7">
    <source>
        <dbReference type="EMBL" id="SHE78146.1"/>
    </source>
</evidence>
<feature type="domain" description="Major facilitator superfamily (MFS) profile" evidence="6">
    <location>
        <begin position="5"/>
        <end position="390"/>
    </location>
</feature>
<feature type="transmembrane region" description="Helical" evidence="5">
    <location>
        <begin position="245"/>
        <end position="267"/>
    </location>
</feature>
<feature type="transmembrane region" description="Helical" evidence="5">
    <location>
        <begin position="12"/>
        <end position="30"/>
    </location>
</feature>
<dbReference type="OrthoDB" id="9815356at2"/>
<dbReference type="Proteomes" id="UP000184295">
    <property type="component" value="Unassembled WGS sequence"/>
</dbReference>
<accession>A0A1M4WA89</accession>
<evidence type="ECO:0000313" key="8">
    <source>
        <dbReference type="Proteomes" id="UP000184295"/>
    </source>
</evidence>
<dbReference type="PROSITE" id="PS50850">
    <property type="entry name" value="MFS"/>
    <property type="match status" value="1"/>
</dbReference>
<keyword evidence="2 5" id="KW-0812">Transmembrane</keyword>
<reference evidence="8" key="1">
    <citation type="submission" date="2016-11" db="EMBL/GenBank/DDBJ databases">
        <authorList>
            <person name="Varghese N."/>
            <person name="Submissions S."/>
        </authorList>
    </citation>
    <scope>NUCLEOTIDE SEQUENCE [LARGE SCALE GENOMIC DNA]</scope>
    <source>
        <strain evidence="8">DSM 19514</strain>
    </source>
</reference>
<dbReference type="RefSeq" id="WP_072791110.1">
    <property type="nucleotide sequence ID" value="NZ_FQUL01000023.1"/>
</dbReference>